<dbReference type="InterPro" id="IPR005025">
    <property type="entry name" value="FMN_Rdtase-like_dom"/>
</dbReference>
<evidence type="ECO:0000256" key="1">
    <source>
        <dbReference type="ARBA" id="ARBA00001917"/>
    </source>
</evidence>
<dbReference type="GO" id="GO:0005829">
    <property type="term" value="C:cytosol"/>
    <property type="evidence" value="ECO:0007669"/>
    <property type="project" value="TreeGrafter"/>
</dbReference>
<gene>
    <name evidence="4" type="ORF">V466_28860</name>
</gene>
<accession>A0A059KU73</accession>
<dbReference type="InterPro" id="IPR029039">
    <property type="entry name" value="Flavoprotein-like_sf"/>
</dbReference>
<reference evidence="4 5" key="1">
    <citation type="submission" date="2013-12" db="EMBL/GenBank/DDBJ databases">
        <authorList>
            <person name="Formusa P.A."/>
            <person name="Habash M."/>
            <person name="Lee H."/>
            <person name="Trevors J.T."/>
        </authorList>
    </citation>
    <scope>NUCLEOTIDE SEQUENCE [LARGE SCALE GENOMIC DNA]</scope>
    <source>
        <strain evidence="4 5">PD30</strain>
    </source>
</reference>
<dbReference type="PANTHER" id="PTHR30543:SF21">
    <property type="entry name" value="NAD(P)H-DEPENDENT FMN REDUCTASE LOT6"/>
    <property type="match status" value="1"/>
</dbReference>
<protein>
    <submittedName>
        <fullName evidence="4">FMN reductase</fullName>
    </submittedName>
</protein>
<evidence type="ECO:0000256" key="2">
    <source>
        <dbReference type="ARBA" id="ARBA00022643"/>
    </source>
</evidence>
<evidence type="ECO:0000259" key="3">
    <source>
        <dbReference type="Pfam" id="PF03358"/>
    </source>
</evidence>
<dbReference type="Proteomes" id="UP000026739">
    <property type="component" value="Unassembled WGS sequence"/>
</dbReference>
<dbReference type="AlphaFoldDB" id="A0A059KU73"/>
<sequence length="190" mass="21135">MTSPPLIGIVVSSAREARFDEKHELWIHEIAKQRKDLAIELIDLCDHSLPFFDDPQSASSADQSRARQRWADRLAPIDGLIVVTPEYDQGTSAELKVAFDIAGQEIGRKPIGFVGYGGTGRAIEQLQLVAIELQMAPVRNAVHIGIAEFIGIWQQGKNFNDYPHLAQAAKALLDDIVWWAQALKTPRENI</sequence>
<dbReference type="GO" id="GO:0016655">
    <property type="term" value="F:oxidoreductase activity, acting on NAD(P)H, quinone or similar compound as acceptor"/>
    <property type="evidence" value="ECO:0007669"/>
    <property type="project" value="UniProtKB-ARBA"/>
</dbReference>
<dbReference type="GO" id="GO:0010181">
    <property type="term" value="F:FMN binding"/>
    <property type="evidence" value="ECO:0007669"/>
    <property type="project" value="TreeGrafter"/>
</dbReference>
<dbReference type="eggNOG" id="COG0431">
    <property type="taxonomic scope" value="Bacteria"/>
</dbReference>
<comment type="cofactor">
    <cofactor evidence="1">
        <name>FMN</name>
        <dbReference type="ChEBI" id="CHEBI:58210"/>
    </cofactor>
</comment>
<dbReference type="SUPFAM" id="SSF52218">
    <property type="entry name" value="Flavoproteins"/>
    <property type="match status" value="1"/>
</dbReference>
<dbReference type="PANTHER" id="PTHR30543">
    <property type="entry name" value="CHROMATE REDUCTASE"/>
    <property type="match status" value="1"/>
</dbReference>
<comment type="caution">
    <text evidence="4">The sequence shown here is derived from an EMBL/GenBank/DDBJ whole genome shotgun (WGS) entry which is preliminary data.</text>
</comment>
<evidence type="ECO:0000313" key="4">
    <source>
        <dbReference type="EMBL" id="KDD65289.1"/>
    </source>
</evidence>
<keyword evidence="2" id="KW-0288">FMN</keyword>
<organism evidence="4 5">
    <name type="scientific">Pseudomonas mandelii PD30</name>
    <dbReference type="NCBI Taxonomy" id="1419583"/>
    <lineage>
        <taxon>Bacteria</taxon>
        <taxon>Pseudomonadati</taxon>
        <taxon>Pseudomonadota</taxon>
        <taxon>Gammaproteobacteria</taxon>
        <taxon>Pseudomonadales</taxon>
        <taxon>Pseudomonadaceae</taxon>
        <taxon>Pseudomonas</taxon>
    </lineage>
</organism>
<dbReference type="InterPro" id="IPR050712">
    <property type="entry name" value="NAD(P)H-dep_reductase"/>
</dbReference>
<proteinExistence type="predicted"/>
<evidence type="ECO:0000313" key="5">
    <source>
        <dbReference type="Proteomes" id="UP000026739"/>
    </source>
</evidence>
<dbReference type="Pfam" id="PF03358">
    <property type="entry name" value="FMN_red"/>
    <property type="match status" value="1"/>
</dbReference>
<feature type="domain" description="NADPH-dependent FMN reductase-like" evidence="3">
    <location>
        <begin position="7"/>
        <end position="145"/>
    </location>
</feature>
<dbReference type="EMBL" id="AZQQ01000109">
    <property type="protein sequence ID" value="KDD65289.1"/>
    <property type="molecule type" value="Genomic_DNA"/>
</dbReference>
<name>A0A059KU73_9PSED</name>
<keyword evidence="2" id="KW-0285">Flavoprotein</keyword>
<dbReference type="Gene3D" id="3.40.50.360">
    <property type="match status" value="1"/>
</dbReference>